<keyword evidence="4" id="KW-1185">Reference proteome</keyword>
<evidence type="ECO:0000313" key="4">
    <source>
        <dbReference type="Proteomes" id="UP000502035"/>
    </source>
</evidence>
<name>A0A6G7YEW7_9ACTN</name>
<feature type="domain" description="Peptidase C39-like" evidence="2">
    <location>
        <begin position="225"/>
        <end position="309"/>
    </location>
</feature>
<evidence type="ECO:0000313" key="3">
    <source>
        <dbReference type="EMBL" id="QIK75310.1"/>
    </source>
</evidence>
<dbReference type="Proteomes" id="UP000502035">
    <property type="component" value="Chromosome"/>
</dbReference>
<feature type="chain" id="PRO_5039422043" evidence="1">
    <location>
        <begin position="30"/>
        <end position="318"/>
    </location>
</feature>
<dbReference type="AlphaFoldDB" id="A0A6G7YEW7"/>
<evidence type="ECO:0000256" key="1">
    <source>
        <dbReference type="SAM" id="SignalP"/>
    </source>
</evidence>
<feature type="signal peptide" evidence="1">
    <location>
        <begin position="1"/>
        <end position="29"/>
    </location>
</feature>
<dbReference type="InterPro" id="IPR039564">
    <property type="entry name" value="Peptidase_C39-like"/>
</dbReference>
<dbReference type="KEGG" id="npi:G7071_07575"/>
<proteinExistence type="predicted"/>
<keyword evidence="1" id="KW-0732">Signal</keyword>
<accession>A0A6G7YEW7</accession>
<dbReference type="EMBL" id="CP049866">
    <property type="protein sequence ID" value="QIK75310.1"/>
    <property type="molecule type" value="Genomic_DNA"/>
</dbReference>
<sequence length="318" mass="33627">MSRLLPPALSLATRAALLICLTPAAPASAGALANQTGERAAPTSIATSSWSTGAQWRSGELRGLRVKAGSLVPKRPGRGKLGGRVYQVGTWTSPWSAPGFGLTQLIPSWEAVTEGDSVVKVQVRGQAADGRLSSWDSMAEWSLDNPTRARRSLGRQSDDLAAVNVDTWQAATPLTQWQVRVRLYRNRTSRPAVRLDRVGAMASVLSPRNNTPTSVPGAVAGTPPLDVPAFSQMTHSGHYPQWGGGGEAWCSPTSTAMVLAYYGLQPGPFPAITAGHADPQVDHTARLVFDHAYDGTGNWAFNTAYASTLTAGTPTSRG</sequence>
<gene>
    <name evidence="3" type="ORF">G7071_07575</name>
</gene>
<dbReference type="RefSeq" id="WP_166316909.1">
    <property type="nucleotide sequence ID" value="NZ_CP049866.1"/>
</dbReference>
<reference evidence="3 4" key="1">
    <citation type="submission" date="2020-03" db="EMBL/GenBank/DDBJ databases">
        <title>Nocardioides sp. nov., isolated from fish.</title>
        <authorList>
            <person name="Hyun D.-W."/>
            <person name="Bae J.-W."/>
        </authorList>
    </citation>
    <scope>NUCLEOTIDE SEQUENCE [LARGE SCALE GENOMIC DNA]</scope>
    <source>
        <strain evidence="3 4">HDW12A</strain>
    </source>
</reference>
<protein>
    <submittedName>
        <fullName evidence="3">Peptidase C39 family protein</fullName>
    </submittedName>
</protein>
<dbReference type="Pfam" id="PF13529">
    <property type="entry name" value="Peptidase_C39_2"/>
    <property type="match status" value="1"/>
</dbReference>
<evidence type="ECO:0000259" key="2">
    <source>
        <dbReference type="Pfam" id="PF13529"/>
    </source>
</evidence>
<organism evidence="3 4">
    <name type="scientific">Nocardioides piscis</name>
    <dbReference type="NCBI Taxonomy" id="2714938"/>
    <lineage>
        <taxon>Bacteria</taxon>
        <taxon>Bacillati</taxon>
        <taxon>Actinomycetota</taxon>
        <taxon>Actinomycetes</taxon>
        <taxon>Propionibacteriales</taxon>
        <taxon>Nocardioidaceae</taxon>
        <taxon>Nocardioides</taxon>
    </lineage>
</organism>